<dbReference type="InterPro" id="IPR041183">
    <property type="entry name" value="Cyclophilin-like"/>
</dbReference>
<name>A0A9D2QHI0_9FIRM</name>
<protein>
    <recommendedName>
        <fullName evidence="1">Cyclophilin-like domain-containing protein</fullName>
    </recommendedName>
</protein>
<feature type="domain" description="Cyclophilin-like" evidence="1">
    <location>
        <begin position="2"/>
        <end position="109"/>
    </location>
</feature>
<feature type="non-terminal residue" evidence="2">
    <location>
        <position position="1"/>
    </location>
</feature>
<evidence type="ECO:0000313" key="3">
    <source>
        <dbReference type="Proteomes" id="UP000823922"/>
    </source>
</evidence>
<accession>A0A9D2QHI0</accession>
<organism evidence="2 3">
    <name type="scientific">Candidatus Eisenbergiella intestinigallinarum</name>
    <dbReference type="NCBI Taxonomy" id="2838549"/>
    <lineage>
        <taxon>Bacteria</taxon>
        <taxon>Bacillati</taxon>
        <taxon>Bacillota</taxon>
        <taxon>Clostridia</taxon>
        <taxon>Lachnospirales</taxon>
        <taxon>Lachnospiraceae</taxon>
        <taxon>Eisenbergiella</taxon>
    </lineage>
</organism>
<dbReference type="Pfam" id="PF18050">
    <property type="entry name" value="Cyclophil_like2"/>
    <property type="match status" value="1"/>
</dbReference>
<comment type="caution">
    <text evidence="2">The sequence shown here is derived from an EMBL/GenBank/DDBJ whole genome shotgun (WGS) entry which is preliminary data.</text>
</comment>
<gene>
    <name evidence="2" type="ORF">H9926_06170</name>
</gene>
<dbReference type="EMBL" id="DWVS01000151">
    <property type="protein sequence ID" value="HJC87579.1"/>
    <property type="molecule type" value="Genomic_DNA"/>
</dbReference>
<reference evidence="2" key="1">
    <citation type="journal article" date="2021" name="PeerJ">
        <title>Extensive microbial diversity within the chicken gut microbiome revealed by metagenomics and culture.</title>
        <authorList>
            <person name="Gilroy R."/>
            <person name="Ravi A."/>
            <person name="Getino M."/>
            <person name="Pursley I."/>
            <person name="Horton D.L."/>
            <person name="Alikhan N.F."/>
            <person name="Baker D."/>
            <person name="Gharbi K."/>
            <person name="Hall N."/>
            <person name="Watson M."/>
            <person name="Adriaenssens E.M."/>
            <person name="Foster-Nyarko E."/>
            <person name="Jarju S."/>
            <person name="Secka A."/>
            <person name="Antonio M."/>
            <person name="Oren A."/>
            <person name="Chaudhuri R.R."/>
            <person name="La Ragione R."/>
            <person name="Hildebrand F."/>
            <person name="Pallen M.J."/>
        </authorList>
    </citation>
    <scope>NUCLEOTIDE SEQUENCE</scope>
    <source>
        <strain evidence="2">ChiBcec1-1630</strain>
    </source>
</reference>
<reference evidence="2" key="2">
    <citation type="submission" date="2021-04" db="EMBL/GenBank/DDBJ databases">
        <authorList>
            <person name="Gilroy R."/>
        </authorList>
    </citation>
    <scope>NUCLEOTIDE SEQUENCE</scope>
    <source>
        <strain evidence="2">ChiBcec1-1630</strain>
    </source>
</reference>
<dbReference type="Gene3D" id="2.40.100.20">
    <property type="match status" value="1"/>
</dbReference>
<sequence length="126" mass="13809">EVNGTKIQVKLYDNNSAAAVKELLKKDPLTIPMKDYAHMEKFGSFGVQLPTNDERITTEAGDVILSEGNLLVLYYAPNTWNFTRLGRVRNLSEAELRAVLGNGDITATLTLSDEDDIGISAHSGKI</sequence>
<dbReference type="InterPro" id="IPR029000">
    <property type="entry name" value="Cyclophilin-like_dom_sf"/>
</dbReference>
<dbReference type="SUPFAM" id="SSF50891">
    <property type="entry name" value="Cyclophilin-like"/>
    <property type="match status" value="1"/>
</dbReference>
<evidence type="ECO:0000313" key="2">
    <source>
        <dbReference type="EMBL" id="HJC87579.1"/>
    </source>
</evidence>
<dbReference type="AlphaFoldDB" id="A0A9D2QHI0"/>
<proteinExistence type="predicted"/>
<dbReference type="Proteomes" id="UP000823922">
    <property type="component" value="Unassembled WGS sequence"/>
</dbReference>
<evidence type="ECO:0000259" key="1">
    <source>
        <dbReference type="Pfam" id="PF18050"/>
    </source>
</evidence>